<protein>
    <submittedName>
        <fullName evidence="2">Uncharacterized protein</fullName>
    </submittedName>
</protein>
<dbReference type="EMBL" id="SNXC01000010">
    <property type="protein sequence ID" value="TDO98768.1"/>
    <property type="molecule type" value="Genomic_DNA"/>
</dbReference>
<feature type="transmembrane region" description="Helical" evidence="1">
    <location>
        <begin position="76"/>
        <end position="100"/>
    </location>
</feature>
<sequence>MFALSEKALPIEANLQDSRVRRSLTSIKNRLVSHTQVVARLTEGAVSEKCGVVHTLFRPLSEPSIEGIPVLSKRVVLVFFLVSTSFSIFVGLMVFIFSVMSKKSRLAGRRTA</sequence>
<comment type="caution">
    <text evidence="2">The sequence shown here is derived from an EMBL/GenBank/DDBJ whole genome shotgun (WGS) entry which is preliminary data.</text>
</comment>
<keyword evidence="1" id="KW-0472">Membrane</keyword>
<accession>A0A4R6MB10</accession>
<evidence type="ECO:0000313" key="2">
    <source>
        <dbReference type="EMBL" id="TDO98768.1"/>
    </source>
</evidence>
<gene>
    <name evidence="2" type="ORF">DFP79_1180</name>
</gene>
<name>A0A4R6MB10_9GAMM</name>
<dbReference type="Proteomes" id="UP000294656">
    <property type="component" value="Unassembled WGS sequence"/>
</dbReference>
<evidence type="ECO:0000256" key="1">
    <source>
        <dbReference type="SAM" id="Phobius"/>
    </source>
</evidence>
<dbReference type="AlphaFoldDB" id="A0A4R6MB10"/>
<reference evidence="2 3" key="1">
    <citation type="submission" date="2019-03" db="EMBL/GenBank/DDBJ databases">
        <title>Genomic Encyclopedia of Type Strains, Phase III (KMG-III): the genomes of soil and plant-associated and newly described type strains.</title>
        <authorList>
            <person name="Whitman W."/>
        </authorList>
    </citation>
    <scope>NUCLEOTIDE SEQUENCE [LARGE SCALE GENOMIC DNA]</scope>
    <source>
        <strain evidence="2 3">CECT 7378</strain>
    </source>
</reference>
<proteinExistence type="predicted"/>
<keyword evidence="1" id="KW-0812">Transmembrane</keyword>
<organism evidence="2 3">
    <name type="scientific">Marinomonas balearica</name>
    <dbReference type="NCBI Taxonomy" id="491947"/>
    <lineage>
        <taxon>Bacteria</taxon>
        <taxon>Pseudomonadati</taxon>
        <taxon>Pseudomonadota</taxon>
        <taxon>Gammaproteobacteria</taxon>
        <taxon>Oceanospirillales</taxon>
        <taxon>Oceanospirillaceae</taxon>
        <taxon>Marinomonas</taxon>
    </lineage>
</organism>
<keyword evidence="3" id="KW-1185">Reference proteome</keyword>
<keyword evidence="1" id="KW-1133">Transmembrane helix</keyword>
<dbReference type="RefSeq" id="WP_133502997.1">
    <property type="nucleotide sequence ID" value="NZ_SNXC01000010.1"/>
</dbReference>
<evidence type="ECO:0000313" key="3">
    <source>
        <dbReference type="Proteomes" id="UP000294656"/>
    </source>
</evidence>